<dbReference type="AlphaFoldDB" id="A0A511M9R6"/>
<keyword evidence="6" id="KW-1185">Reference proteome</keyword>
<proteinExistence type="predicted"/>
<dbReference type="CDD" id="cd00090">
    <property type="entry name" value="HTH_ARSR"/>
    <property type="match status" value="1"/>
</dbReference>
<dbReference type="RefSeq" id="WP_222594981.1">
    <property type="nucleotide sequence ID" value="NZ_BJXA01000003.1"/>
</dbReference>
<evidence type="ECO:0000259" key="4">
    <source>
        <dbReference type="PROSITE" id="PS50987"/>
    </source>
</evidence>
<gene>
    <name evidence="5" type="ORF">NN4_09850</name>
</gene>
<organism evidence="5 6">
    <name type="scientific">Nocardia ninae NBRC 108245</name>
    <dbReference type="NCBI Taxonomy" id="1210091"/>
    <lineage>
        <taxon>Bacteria</taxon>
        <taxon>Bacillati</taxon>
        <taxon>Actinomycetota</taxon>
        <taxon>Actinomycetes</taxon>
        <taxon>Mycobacteriales</taxon>
        <taxon>Nocardiaceae</taxon>
        <taxon>Nocardia</taxon>
    </lineage>
</organism>
<keyword evidence="2" id="KW-0238">DNA-binding</keyword>
<reference evidence="5 6" key="1">
    <citation type="submission" date="2019-07" db="EMBL/GenBank/DDBJ databases">
        <title>Whole genome shotgun sequence of Nocardia ninae NBRC 108245.</title>
        <authorList>
            <person name="Hosoyama A."/>
            <person name="Uohara A."/>
            <person name="Ohji S."/>
            <person name="Ichikawa N."/>
        </authorList>
    </citation>
    <scope>NUCLEOTIDE SEQUENCE [LARGE SCALE GENOMIC DNA]</scope>
    <source>
        <strain evidence="5 6">NBRC 108245</strain>
    </source>
</reference>
<name>A0A511M9R6_9NOCA</name>
<dbReference type="Proteomes" id="UP000321424">
    <property type="component" value="Unassembled WGS sequence"/>
</dbReference>
<dbReference type="GO" id="GO:0003700">
    <property type="term" value="F:DNA-binding transcription factor activity"/>
    <property type="evidence" value="ECO:0007669"/>
    <property type="project" value="InterPro"/>
</dbReference>
<evidence type="ECO:0000256" key="3">
    <source>
        <dbReference type="ARBA" id="ARBA00023163"/>
    </source>
</evidence>
<accession>A0A511M9R6</accession>
<evidence type="ECO:0000256" key="2">
    <source>
        <dbReference type="ARBA" id="ARBA00023125"/>
    </source>
</evidence>
<evidence type="ECO:0000313" key="5">
    <source>
        <dbReference type="EMBL" id="GEM36466.1"/>
    </source>
</evidence>
<dbReference type="InterPro" id="IPR001845">
    <property type="entry name" value="HTH_ArsR_DNA-bd_dom"/>
</dbReference>
<evidence type="ECO:0000256" key="1">
    <source>
        <dbReference type="ARBA" id="ARBA00023015"/>
    </source>
</evidence>
<dbReference type="InterPro" id="IPR011991">
    <property type="entry name" value="ArsR-like_HTH"/>
</dbReference>
<dbReference type="NCBIfam" id="NF033788">
    <property type="entry name" value="HTH_metalloreg"/>
    <property type="match status" value="1"/>
</dbReference>
<comment type="caution">
    <text evidence="5">The sequence shown here is derived from an EMBL/GenBank/DDBJ whole genome shotgun (WGS) entry which is preliminary data.</text>
</comment>
<dbReference type="SUPFAM" id="SSF46785">
    <property type="entry name" value="Winged helix' DNA-binding domain"/>
    <property type="match status" value="1"/>
</dbReference>
<dbReference type="PANTHER" id="PTHR43132">
    <property type="entry name" value="ARSENICAL RESISTANCE OPERON REPRESSOR ARSR-RELATED"/>
    <property type="match status" value="1"/>
</dbReference>
<protein>
    <recommendedName>
        <fullName evidence="4">HTH arsR-type domain-containing protein</fullName>
    </recommendedName>
</protein>
<keyword evidence="1" id="KW-0805">Transcription regulation</keyword>
<dbReference type="SMART" id="SM00418">
    <property type="entry name" value="HTH_ARSR"/>
    <property type="match status" value="1"/>
</dbReference>
<feature type="domain" description="HTH arsR-type" evidence="4">
    <location>
        <begin position="68"/>
        <end position="163"/>
    </location>
</feature>
<dbReference type="EMBL" id="BJXA01000003">
    <property type="protein sequence ID" value="GEM36466.1"/>
    <property type="molecule type" value="Genomic_DNA"/>
</dbReference>
<dbReference type="InterPro" id="IPR036388">
    <property type="entry name" value="WH-like_DNA-bd_sf"/>
</dbReference>
<dbReference type="PRINTS" id="PR00778">
    <property type="entry name" value="HTHARSR"/>
</dbReference>
<dbReference type="GO" id="GO:0003677">
    <property type="term" value="F:DNA binding"/>
    <property type="evidence" value="ECO:0007669"/>
    <property type="project" value="UniProtKB-KW"/>
</dbReference>
<dbReference type="InterPro" id="IPR036390">
    <property type="entry name" value="WH_DNA-bd_sf"/>
</dbReference>
<dbReference type="Gene3D" id="1.10.10.10">
    <property type="entry name" value="Winged helix-like DNA-binding domain superfamily/Winged helix DNA-binding domain"/>
    <property type="match status" value="1"/>
</dbReference>
<sequence>MVFKQVMDRHLCPNRGRSTGWDHASRLGWAQGYTISCNSEGVSEVIGLSPRSASLAAGKPSLAQRPLVTGEQAAALVSLFKMLGNDTRLRLLHVLHRQGEVTVGGLAEQVQMRPQAVSNQLQRLADRSMVAARRDGNRIFYSIADPCLPAVLELALCLIEDSATDGR</sequence>
<evidence type="ECO:0000313" key="6">
    <source>
        <dbReference type="Proteomes" id="UP000321424"/>
    </source>
</evidence>
<dbReference type="PANTHER" id="PTHR43132:SF2">
    <property type="entry name" value="ARSENICAL RESISTANCE OPERON REPRESSOR ARSR-RELATED"/>
    <property type="match status" value="1"/>
</dbReference>
<keyword evidence="3" id="KW-0804">Transcription</keyword>
<dbReference type="InterPro" id="IPR000835">
    <property type="entry name" value="HTH_MarR-typ"/>
</dbReference>
<dbReference type="Pfam" id="PF12802">
    <property type="entry name" value="MarR_2"/>
    <property type="match status" value="1"/>
</dbReference>
<dbReference type="PROSITE" id="PS50987">
    <property type="entry name" value="HTH_ARSR_2"/>
    <property type="match status" value="1"/>
</dbReference>
<dbReference type="InterPro" id="IPR051011">
    <property type="entry name" value="Metal_resp_trans_reg"/>
</dbReference>